<sequence>MAKRAMSPEAKALKAQGILDKAAEMFMTTDYGKIKMSDIAKQTGVSNGILFVYFKTKEALFFSLLCREYDKRLTRLTEMVKEMQIRNFDDFKSLVLNELTELADHNPLYILLESMRTAVFEKNVDAETMLNQKLKLYQFMSELVSIICEHNELTQEDIMEILQAEASIITGCKLSATLPPEVIDIIEKNGLDDFKRNFKSDVLKTMACYLDGYQKNHVADRTNKQ</sequence>
<organism evidence="4 5">
    <name type="scientific">Paenibacillus helianthi</name>
    <dbReference type="NCBI Taxonomy" id="1349432"/>
    <lineage>
        <taxon>Bacteria</taxon>
        <taxon>Bacillati</taxon>
        <taxon>Bacillota</taxon>
        <taxon>Bacilli</taxon>
        <taxon>Bacillales</taxon>
        <taxon>Paenibacillaceae</taxon>
        <taxon>Paenibacillus</taxon>
    </lineage>
</organism>
<dbReference type="Pfam" id="PF17929">
    <property type="entry name" value="TetR_C_34"/>
    <property type="match status" value="1"/>
</dbReference>
<dbReference type="PANTHER" id="PTHR43479">
    <property type="entry name" value="ACREF/ENVCD OPERON REPRESSOR-RELATED"/>
    <property type="match status" value="1"/>
</dbReference>
<name>A0ABX3EKX6_9BACL</name>
<proteinExistence type="predicted"/>
<evidence type="ECO:0000313" key="4">
    <source>
        <dbReference type="EMBL" id="OKP83960.1"/>
    </source>
</evidence>
<dbReference type="PRINTS" id="PR00455">
    <property type="entry name" value="HTHTETR"/>
</dbReference>
<dbReference type="EMBL" id="LVWI01000057">
    <property type="protein sequence ID" value="OKP83960.1"/>
    <property type="molecule type" value="Genomic_DNA"/>
</dbReference>
<evidence type="ECO:0000256" key="2">
    <source>
        <dbReference type="PROSITE-ProRule" id="PRU00335"/>
    </source>
</evidence>
<accession>A0ABX3EKX6</accession>
<dbReference type="Pfam" id="PF00440">
    <property type="entry name" value="TetR_N"/>
    <property type="match status" value="1"/>
</dbReference>
<dbReference type="PANTHER" id="PTHR43479:SF11">
    <property type="entry name" value="ACREF_ENVCD OPERON REPRESSOR-RELATED"/>
    <property type="match status" value="1"/>
</dbReference>
<feature type="domain" description="HTH tetR-type" evidence="3">
    <location>
        <begin position="12"/>
        <end position="72"/>
    </location>
</feature>
<dbReference type="PROSITE" id="PS50977">
    <property type="entry name" value="HTH_TETR_2"/>
    <property type="match status" value="1"/>
</dbReference>
<dbReference type="InterPro" id="IPR001647">
    <property type="entry name" value="HTH_TetR"/>
</dbReference>
<comment type="caution">
    <text evidence="4">The sequence shown here is derived from an EMBL/GenBank/DDBJ whole genome shotgun (WGS) entry which is preliminary data.</text>
</comment>
<reference evidence="4 5" key="1">
    <citation type="submission" date="2016-03" db="EMBL/GenBank/DDBJ databases">
        <authorList>
            <person name="Sant'Anna F.H."/>
            <person name="Ambrosini A."/>
            <person name="Souza R."/>
            <person name="Bach E."/>
            <person name="Fernandes G."/>
            <person name="Balsanelli E."/>
            <person name="Baura V.A."/>
            <person name="Souza E.M."/>
            <person name="Passaglia L."/>
        </authorList>
    </citation>
    <scope>NUCLEOTIDE SEQUENCE [LARGE SCALE GENOMIC DNA]</scope>
    <source>
        <strain evidence="4 5">P26E</strain>
    </source>
</reference>
<evidence type="ECO:0000259" key="3">
    <source>
        <dbReference type="PROSITE" id="PS50977"/>
    </source>
</evidence>
<dbReference type="RefSeq" id="WP_074100513.1">
    <property type="nucleotide sequence ID" value="NZ_LVWI01000057.1"/>
</dbReference>
<dbReference type="Gene3D" id="1.10.357.10">
    <property type="entry name" value="Tetracycline Repressor, domain 2"/>
    <property type="match status" value="1"/>
</dbReference>
<dbReference type="Proteomes" id="UP000186058">
    <property type="component" value="Unassembled WGS sequence"/>
</dbReference>
<gene>
    <name evidence="4" type="ORF">A3844_21010</name>
</gene>
<keyword evidence="5" id="KW-1185">Reference proteome</keyword>
<evidence type="ECO:0000256" key="1">
    <source>
        <dbReference type="ARBA" id="ARBA00023125"/>
    </source>
</evidence>
<evidence type="ECO:0000313" key="5">
    <source>
        <dbReference type="Proteomes" id="UP000186058"/>
    </source>
</evidence>
<keyword evidence="1 2" id="KW-0238">DNA-binding</keyword>
<dbReference type="InterPro" id="IPR050624">
    <property type="entry name" value="HTH-type_Tx_Regulator"/>
</dbReference>
<dbReference type="SUPFAM" id="SSF46689">
    <property type="entry name" value="Homeodomain-like"/>
    <property type="match status" value="1"/>
</dbReference>
<protein>
    <submittedName>
        <fullName evidence="4">Transcriptional regulator</fullName>
    </submittedName>
</protein>
<dbReference type="InterPro" id="IPR041483">
    <property type="entry name" value="TetR_C_34"/>
</dbReference>
<dbReference type="InterPro" id="IPR009057">
    <property type="entry name" value="Homeodomain-like_sf"/>
</dbReference>
<feature type="DNA-binding region" description="H-T-H motif" evidence="2">
    <location>
        <begin position="35"/>
        <end position="54"/>
    </location>
</feature>